<evidence type="ECO:0000313" key="2">
    <source>
        <dbReference type="EMBL" id="GAB63557.1"/>
    </source>
</evidence>
<gene>
    <name evidence="2" type="ORF">KSU1_D0248</name>
</gene>
<feature type="domain" description="DUF5615" evidence="1">
    <location>
        <begin position="1"/>
        <end position="91"/>
    </location>
</feature>
<organism evidence="2 3">
    <name type="scientific">Candidatus Jettenia caeni</name>
    <dbReference type="NCBI Taxonomy" id="247490"/>
    <lineage>
        <taxon>Bacteria</taxon>
        <taxon>Pseudomonadati</taxon>
        <taxon>Planctomycetota</taxon>
        <taxon>Candidatus Brocadiia</taxon>
        <taxon>Candidatus Brocadiales</taxon>
        <taxon>Candidatus Brocadiaceae</taxon>
        <taxon>Candidatus Jettenia</taxon>
    </lineage>
</organism>
<evidence type="ECO:0000313" key="3">
    <source>
        <dbReference type="Proteomes" id="UP000002985"/>
    </source>
</evidence>
<dbReference type="AlphaFoldDB" id="I3IPB2"/>
<dbReference type="eggNOG" id="COG4634">
    <property type="taxonomic scope" value="Bacteria"/>
</dbReference>
<dbReference type="OrthoDB" id="9806751at2"/>
<reference evidence="2 3" key="1">
    <citation type="journal article" date="2012" name="FEBS Lett.">
        <title>Anammox organism KSU-1 expresses a NirK-type copper-containing nitrite reductase instead of a NirS-type with cytochrome cd1.</title>
        <authorList>
            <person name="Hira D."/>
            <person name="Toh H."/>
            <person name="Migita C.T."/>
            <person name="Okubo H."/>
            <person name="Nishiyama T."/>
            <person name="Hattori M."/>
            <person name="Furukawa K."/>
            <person name="Fujii T."/>
        </authorList>
    </citation>
    <scope>NUCLEOTIDE SEQUENCE [LARGE SCALE GENOMIC DNA]</scope>
</reference>
<dbReference type="InterPro" id="IPR041049">
    <property type="entry name" value="DUF5615"/>
</dbReference>
<dbReference type="Pfam" id="PF18480">
    <property type="entry name" value="DUF5615"/>
    <property type="match status" value="1"/>
</dbReference>
<keyword evidence="3" id="KW-1185">Reference proteome</keyword>
<comment type="caution">
    <text evidence="2">The sequence shown here is derived from an EMBL/GenBank/DDBJ whole genome shotgun (WGS) entry which is preliminary data.</text>
</comment>
<evidence type="ECO:0000259" key="1">
    <source>
        <dbReference type="Pfam" id="PF18480"/>
    </source>
</evidence>
<dbReference type="Proteomes" id="UP000002985">
    <property type="component" value="Unassembled WGS sequence"/>
</dbReference>
<dbReference type="EMBL" id="BAFH01000004">
    <property type="protein sequence ID" value="GAB63557.1"/>
    <property type="molecule type" value="Genomic_DNA"/>
</dbReference>
<accession>I3IPB2</accession>
<sequence length="116" mass="13359">MKYYLDEDLSPKIAEILRKHGIDAVSAHEIGMAQTEDKEHLNLAASEKRCLVTRNRNDFIRLTVQFFHEHRSHSGVLIIPHTLPSDNFSLIARAIMKYDSKHSHDVKSYGIDFLKS</sequence>
<proteinExistence type="predicted"/>
<name>I3IPB2_9BACT</name>
<protein>
    <recommendedName>
        <fullName evidence="1">DUF5615 domain-containing protein</fullName>
    </recommendedName>
</protein>